<sequence>MNIMTVEHISKSYGEKILFEDASFGMEDQDKIGIIGVNGTGKSTFLRVIAGLEQPDGGGISIGNQVRVRFLSQNPEFNPGNTVLQQVFEGNDPKLKAVRDYTETMELLELNPGDTGLQEKLLKLNQQMDALQAWQMESEAKIILSKLGIVNFEAAMDTLSGGQRKRVALAQALIEPCELLILDEPTNHIDNDSVIWLEQYLQKRRGALLMITHDRYFLDRVANVMLELDQGRLFRYEANYSRFLELKAEREEREEASEQKRQNLLRNELAWIRRGAKARSTKQKARIDRFESLKDQQGPTRSSTVDMSASSSRLGRKIVELEHLGKKAGDKILIHDLNYISVPGDRVGIAGPNGSGKSTLLNMISGRLEPDEGEVITGTTVKIGYFTQEHQDMDGSMRVIEYIKEEAEVIRSEDGSSITASQMLERFLFPPAAQWTPISRLSGGEKRRLYLLRVLMSAPNVLLLDEPTNDLDIQTLSVLEDYLDDFPGVVFVVSHDRYFLDRTVDKIMSFEGEGHIRVHVGNYTEYSEWMTKNMEPAVQVRLSEKSVQTPQASSDAAPREKLKFSYKEQREYEQIDAMIEACENKLAGIQTKMEESFSDSALLQELMLKQQEGEQELEHLMERWTYLNELAEKIEASKN</sequence>
<dbReference type="InterPro" id="IPR032781">
    <property type="entry name" value="ABC_tran_Xtn"/>
</dbReference>
<protein>
    <submittedName>
        <fullName evidence="4">ABC-F family ATP-binding cassette domain-containing protein</fullName>
    </submittedName>
</protein>
<dbReference type="InterPro" id="IPR051309">
    <property type="entry name" value="ABCF_ATPase"/>
</dbReference>
<feature type="domain" description="ABC transporter" evidence="3">
    <location>
        <begin position="319"/>
        <end position="538"/>
    </location>
</feature>
<comment type="caution">
    <text evidence="4">The sequence shown here is derived from an EMBL/GenBank/DDBJ whole genome shotgun (WGS) entry which is preliminary data.</text>
</comment>
<dbReference type="RefSeq" id="WP_326086066.1">
    <property type="nucleotide sequence ID" value="NZ_JARLKZ010000003.1"/>
</dbReference>
<dbReference type="InterPro" id="IPR032524">
    <property type="entry name" value="ABC_tran_C"/>
</dbReference>
<dbReference type="Pfam" id="PF12848">
    <property type="entry name" value="ABC_tran_Xtn"/>
    <property type="match status" value="1"/>
</dbReference>
<organism evidence="4 5">
    <name type="scientific">Paenibacillus dokdonensis</name>
    <dbReference type="NCBI Taxonomy" id="2567944"/>
    <lineage>
        <taxon>Bacteria</taxon>
        <taxon>Bacillati</taxon>
        <taxon>Bacillota</taxon>
        <taxon>Bacilli</taxon>
        <taxon>Bacillales</taxon>
        <taxon>Paenibacillaceae</taxon>
        <taxon>Paenibacillus</taxon>
    </lineage>
</organism>
<dbReference type="InterPro" id="IPR017871">
    <property type="entry name" value="ABC_transporter-like_CS"/>
</dbReference>
<proteinExistence type="predicted"/>
<dbReference type="InterPro" id="IPR003439">
    <property type="entry name" value="ABC_transporter-like_ATP-bd"/>
</dbReference>
<name>A0ABU6GLK7_9BACL</name>
<dbReference type="Gene3D" id="1.10.287.380">
    <property type="entry name" value="Valyl-tRNA synthetase, C-terminal domain"/>
    <property type="match status" value="1"/>
</dbReference>
<keyword evidence="1" id="KW-0547">Nucleotide-binding</keyword>
<dbReference type="SMART" id="SM00382">
    <property type="entry name" value="AAA"/>
    <property type="match status" value="2"/>
</dbReference>
<dbReference type="PROSITE" id="PS50893">
    <property type="entry name" value="ABC_TRANSPORTER_2"/>
    <property type="match status" value="2"/>
</dbReference>
<evidence type="ECO:0000313" key="4">
    <source>
        <dbReference type="EMBL" id="MEC0239126.1"/>
    </source>
</evidence>
<feature type="domain" description="ABC transporter" evidence="3">
    <location>
        <begin position="4"/>
        <end position="255"/>
    </location>
</feature>
<dbReference type="Proteomes" id="UP001344632">
    <property type="component" value="Unassembled WGS sequence"/>
</dbReference>
<dbReference type="InterPro" id="IPR027417">
    <property type="entry name" value="P-loop_NTPase"/>
</dbReference>
<evidence type="ECO:0000259" key="3">
    <source>
        <dbReference type="PROSITE" id="PS50893"/>
    </source>
</evidence>
<dbReference type="Gene3D" id="3.40.50.300">
    <property type="entry name" value="P-loop containing nucleotide triphosphate hydrolases"/>
    <property type="match status" value="2"/>
</dbReference>
<dbReference type="InterPro" id="IPR037118">
    <property type="entry name" value="Val-tRNA_synth_C_sf"/>
</dbReference>
<dbReference type="PANTHER" id="PTHR42855:SF1">
    <property type="entry name" value="ABC TRANSPORTER DOMAIN-CONTAINING PROTEIN"/>
    <property type="match status" value="1"/>
</dbReference>
<evidence type="ECO:0000256" key="1">
    <source>
        <dbReference type="ARBA" id="ARBA00022741"/>
    </source>
</evidence>
<accession>A0ABU6GLK7</accession>
<dbReference type="SUPFAM" id="SSF52540">
    <property type="entry name" value="P-loop containing nucleoside triphosphate hydrolases"/>
    <property type="match status" value="2"/>
</dbReference>
<dbReference type="PANTHER" id="PTHR42855">
    <property type="entry name" value="ABC TRANSPORTER ATP-BINDING SUBUNIT"/>
    <property type="match status" value="1"/>
</dbReference>
<dbReference type="CDD" id="cd03221">
    <property type="entry name" value="ABCF_EF-3"/>
    <property type="match status" value="2"/>
</dbReference>
<dbReference type="PROSITE" id="PS00211">
    <property type="entry name" value="ABC_TRANSPORTER_1"/>
    <property type="match status" value="1"/>
</dbReference>
<keyword evidence="2 4" id="KW-0067">ATP-binding</keyword>
<dbReference type="Pfam" id="PF00005">
    <property type="entry name" value="ABC_tran"/>
    <property type="match status" value="2"/>
</dbReference>
<dbReference type="GO" id="GO:0005524">
    <property type="term" value="F:ATP binding"/>
    <property type="evidence" value="ECO:0007669"/>
    <property type="project" value="UniProtKB-KW"/>
</dbReference>
<evidence type="ECO:0000313" key="5">
    <source>
        <dbReference type="Proteomes" id="UP001344632"/>
    </source>
</evidence>
<dbReference type="EMBL" id="JARLKZ010000003">
    <property type="protein sequence ID" value="MEC0239126.1"/>
    <property type="molecule type" value="Genomic_DNA"/>
</dbReference>
<reference evidence="4 5" key="1">
    <citation type="submission" date="2023-03" db="EMBL/GenBank/DDBJ databases">
        <title>Bacillus Genome Sequencing.</title>
        <authorList>
            <person name="Dunlap C."/>
        </authorList>
    </citation>
    <scope>NUCLEOTIDE SEQUENCE [LARGE SCALE GENOMIC DNA]</scope>
    <source>
        <strain evidence="4 5">BD-525</strain>
    </source>
</reference>
<dbReference type="Pfam" id="PF16326">
    <property type="entry name" value="ABC_tran_CTD"/>
    <property type="match status" value="1"/>
</dbReference>
<dbReference type="InterPro" id="IPR003593">
    <property type="entry name" value="AAA+_ATPase"/>
</dbReference>
<keyword evidence="5" id="KW-1185">Reference proteome</keyword>
<evidence type="ECO:0000256" key="2">
    <source>
        <dbReference type="ARBA" id="ARBA00022840"/>
    </source>
</evidence>
<gene>
    <name evidence="4" type="ORF">P4H66_04480</name>
</gene>